<comment type="caution">
    <text evidence="2">The sequence shown here is derived from an EMBL/GenBank/DDBJ whole genome shotgun (WGS) entry which is preliminary data.</text>
</comment>
<name>A0A316ALM4_9BACT</name>
<feature type="domain" description="Cupin type-2" evidence="1">
    <location>
        <begin position="39"/>
        <end position="103"/>
    </location>
</feature>
<dbReference type="InterPro" id="IPR013096">
    <property type="entry name" value="Cupin_2"/>
</dbReference>
<dbReference type="InterPro" id="IPR011051">
    <property type="entry name" value="RmlC_Cupin_sf"/>
</dbReference>
<accession>A0A316ALM4</accession>
<dbReference type="InterPro" id="IPR052535">
    <property type="entry name" value="Bacilysin_H2HPP_isomerase"/>
</dbReference>
<dbReference type="OrthoDB" id="9811153at2"/>
<gene>
    <name evidence="2" type="ORF">CLV98_104321</name>
</gene>
<dbReference type="SUPFAM" id="SSF51182">
    <property type="entry name" value="RmlC-like cupins"/>
    <property type="match status" value="1"/>
</dbReference>
<dbReference type="Gene3D" id="2.60.120.10">
    <property type="entry name" value="Jelly Rolls"/>
    <property type="match status" value="1"/>
</dbReference>
<keyword evidence="3" id="KW-1185">Reference proteome</keyword>
<protein>
    <submittedName>
        <fullName evidence="2">Cupin domain-containing protein</fullName>
    </submittedName>
</protein>
<organism evidence="2 3">
    <name type="scientific">Dyadobacter jejuensis</name>
    <dbReference type="NCBI Taxonomy" id="1082580"/>
    <lineage>
        <taxon>Bacteria</taxon>
        <taxon>Pseudomonadati</taxon>
        <taxon>Bacteroidota</taxon>
        <taxon>Cytophagia</taxon>
        <taxon>Cytophagales</taxon>
        <taxon>Spirosomataceae</taxon>
        <taxon>Dyadobacter</taxon>
    </lineage>
</organism>
<evidence type="ECO:0000313" key="2">
    <source>
        <dbReference type="EMBL" id="PWJ58461.1"/>
    </source>
</evidence>
<dbReference type="InterPro" id="IPR014710">
    <property type="entry name" value="RmlC-like_jellyroll"/>
</dbReference>
<dbReference type="AlphaFoldDB" id="A0A316ALM4"/>
<dbReference type="CDD" id="cd02238">
    <property type="entry name" value="cupin_KdgF"/>
    <property type="match status" value="1"/>
</dbReference>
<proteinExistence type="predicted"/>
<evidence type="ECO:0000313" key="3">
    <source>
        <dbReference type="Proteomes" id="UP000245880"/>
    </source>
</evidence>
<dbReference type="Proteomes" id="UP000245880">
    <property type="component" value="Unassembled WGS sequence"/>
</dbReference>
<dbReference type="Pfam" id="PF07883">
    <property type="entry name" value="Cupin_2"/>
    <property type="match status" value="1"/>
</dbReference>
<dbReference type="PANTHER" id="PTHR40112">
    <property type="entry name" value="H2HPP ISOMERASE"/>
    <property type="match status" value="1"/>
</dbReference>
<dbReference type="PANTHER" id="PTHR40112:SF1">
    <property type="entry name" value="H2HPP ISOMERASE"/>
    <property type="match status" value="1"/>
</dbReference>
<evidence type="ECO:0000259" key="1">
    <source>
        <dbReference type="Pfam" id="PF07883"/>
    </source>
</evidence>
<dbReference type="EMBL" id="QGDT01000004">
    <property type="protein sequence ID" value="PWJ58461.1"/>
    <property type="molecule type" value="Genomic_DNA"/>
</dbReference>
<reference evidence="2 3" key="1">
    <citation type="submission" date="2018-03" db="EMBL/GenBank/DDBJ databases">
        <title>Genomic Encyclopedia of Archaeal and Bacterial Type Strains, Phase II (KMG-II): from individual species to whole genera.</title>
        <authorList>
            <person name="Goeker M."/>
        </authorList>
    </citation>
    <scope>NUCLEOTIDE SEQUENCE [LARGE SCALE GENOMIC DNA]</scope>
    <source>
        <strain evidence="2 3">DSM 100346</strain>
    </source>
</reference>
<dbReference type="RefSeq" id="WP_109674308.1">
    <property type="nucleotide sequence ID" value="NZ_QGDT01000004.1"/>
</dbReference>
<sequence>MNYKSDKFINDQELDWEVVGEGVRRKIMAYDNQIMLVKVEFQVGSIGPIHDHFHSQVTYVESGSFEVTIDSEKKVLQKGDAFYIPPHAPHGAVCTSVGVLIDVFSPIREDFMPVVEEAEKSNSLTN</sequence>